<proteinExistence type="predicted"/>
<dbReference type="EMBL" id="SEWY01000002">
    <property type="protein sequence ID" value="TBH74262.1"/>
    <property type="molecule type" value="Genomic_DNA"/>
</dbReference>
<organism evidence="1 2">
    <name type="scientific">Aquirufa antheringensis</name>
    <dbReference type="NCBI Taxonomy" id="2516559"/>
    <lineage>
        <taxon>Bacteria</taxon>
        <taxon>Pseudomonadati</taxon>
        <taxon>Bacteroidota</taxon>
        <taxon>Cytophagia</taxon>
        <taxon>Cytophagales</taxon>
        <taxon>Flectobacillaceae</taxon>
        <taxon>Aquirufa</taxon>
    </lineage>
</organism>
<dbReference type="AlphaFoldDB" id="A0A4Q9BDM5"/>
<protein>
    <submittedName>
        <fullName evidence="1">Uncharacterized protein</fullName>
    </submittedName>
</protein>
<evidence type="ECO:0000313" key="1">
    <source>
        <dbReference type="EMBL" id="TBH74262.1"/>
    </source>
</evidence>
<keyword evidence="2" id="KW-1185">Reference proteome</keyword>
<gene>
    <name evidence="1" type="ORF">EWU20_03765</name>
</gene>
<reference evidence="1 2" key="1">
    <citation type="submission" date="2019-02" db="EMBL/GenBank/DDBJ databases">
        <title>Genome of a new Bacteroidetes strain.</title>
        <authorList>
            <person name="Pitt A."/>
        </authorList>
    </citation>
    <scope>NUCLEOTIDE SEQUENCE [LARGE SCALE GENOMIC DNA]</scope>
    <source>
        <strain evidence="1 2">103A-SOEBACH</strain>
    </source>
</reference>
<comment type="caution">
    <text evidence="1">The sequence shown here is derived from an EMBL/GenBank/DDBJ whole genome shotgun (WGS) entry which is preliminary data.</text>
</comment>
<dbReference type="RefSeq" id="WP_130922771.1">
    <property type="nucleotide sequence ID" value="NZ_JAANOM010000001.1"/>
</dbReference>
<name>A0A4Q9BDM5_9BACT</name>
<accession>A0A4Q9BDM5</accession>
<sequence length="98" mass="10940">MIRGILVYFLLVCCLLTKDGLSLALDTWVEKSSLSLEMSFEDSLEEDGSDDFFASEDFGPKLDLNQNDSYADKSISDQYSQSALQVLLEQVIPPPRIA</sequence>
<dbReference type="Proteomes" id="UP000293583">
    <property type="component" value="Unassembled WGS sequence"/>
</dbReference>
<evidence type="ECO:0000313" key="2">
    <source>
        <dbReference type="Proteomes" id="UP000293583"/>
    </source>
</evidence>